<keyword evidence="7 9" id="KW-0030">Aminoacyl-tRNA synthetase</keyword>
<evidence type="ECO:0000256" key="7">
    <source>
        <dbReference type="ARBA" id="ARBA00023146"/>
    </source>
</evidence>
<dbReference type="InterPro" id="IPR000086">
    <property type="entry name" value="NUDIX_hydrolase_dom"/>
</dbReference>
<keyword evidence="6 9" id="KW-0648">Protein biosynthesis</keyword>
<comment type="subcellular location">
    <subcellularLocation>
        <location evidence="9">Cytoplasm</location>
    </subcellularLocation>
</comment>
<dbReference type="GO" id="GO:0005829">
    <property type="term" value="C:cytosol"/>
    <property type="evidence" value="ECO:0007669"/>
    <property type="project" value="TreeGrafter"/>
</dbReference>
<dbReference type="Gene3D" id="3.40.50.620">
    <property type="entry name" value="HUPs"/>
    <property type="match status" value="2"/>
</dbReference>
<reference evidence="11 12" key="1">
    <citation type="journal article" date="2016" name="Nat. Commun.">
        <title>Thousands of microbial genomes shed light on interconnected biogeochemical processes in an aquifer system.</title>
        <authorList>
            <person name="Anantharaman K."/>
            <person name="Brown C.T."/>
            <person name="Hug L.A."/>
            <person name="Sharon I."/>
            <person name="Castelle C.J."/>
            <person name="Probst A.J."/>
            <person name="Thomas B.C."/>
            <person name="Singh A."/>
            <person name="Wilkins M.J."/>
            <person name="Karaoz U."/>
            <person name="Brodie E.L."/>
            <person name="Williams K.H."/>
            <person name="Hubbard S.S."/>
            <person name="Banfield J.F."/>
        </authorList>
    </citation>
    <scope>NUCLEOTIDE SEQUENCE [LARGE SCALE GENOMIC DNA]</scope>
</reference>
<dbReference type="SUPFAM" id="SSF52374">
    <property type="entry name" value="Nucleotidylyl transferase"/>
    <property type="match status" value="1"/>
</dbReference>
<dbReference type="Gene3D" id="3.10.20.590">
    <property type="match status" value="1"/>
</dbReference>
<dbReference type="InterPro" id="IPR015797">
    <property type="entry name" value="NUDIX_hydrolase-like_dom_sf"/>
</dbReference>
<dbReference type="InterPro" id="IPR002300">
    <property type="entry name" value="aa-tRNA-synth_Ia"/>
</dbReference>
<dbReference type="HAMAP" id="MF_00049_B">
    <property type="entry name" value="Leu_tRNA_synth_B"/>
    <property type="match status" value="1"/>
</dbReference>
<dbReference type="Pfam" id="PF08264">
    <property type="entry name" value="Anticodon_1"/>
    <property type="match status" value="1"/>
</dbReference>
<dbReference type="PRINTS" id="PR00985">
    <property type="entry name" value="TRNASYNTHLEU"/>
</dbReference>
<feature type="binding site" evidence="9">
    <location>
        <position position="740"/>
    </location>
    <ligand>
        <name>ATP</name>
        <dbReference type="ChEBI" id="CHEBI:30616"/>
    </ligand>
</feature>
<dbReference type="GO" id="GO:0005524">
    <property type="term" value="F:ATP binding"/>
    <property type="evidence" value="ECO:0007669"/>
    <property type="project" value="UniProtKB-UniRule"/>
</dbReference>
<dbReference type="CDD" id="cd07958">
    <property type="entry name" value="Anticodon_Ia_Leu_BEm"/>
    <property type="match status" value="1"/>
</dbReference>
<protein>
    <recommendedName>
        <fullName evidence="9">Leucine--tRNA ligase</fullName>
        <ecNumber evidence="9">6.1.1.4</ecNumber>
    </recommendedName>
    <alternativeName>
        <fullName evidence="9">Leucyl-tRNA synthetase</fullName>
        <shortName evidence="9">LeuRS</shortName>
    </alternativeName>
</protein>
<dbReference type="SUPFAM" id="SSF47323">
    <property type="entry name" value="Anticodon-binding domain of a subclass of class I aminoacyl-tRNA synthetases"/>
    <property type="match status" value="1"/>
</dbReference>
<dbReference type="PANTHER" id="PTHR43740">
    <property type="entry name" value="LEUCYL-TRNA SYNTHETASE"/>
    <property type="match status" value="1"/>
</dbReference>
<name>A0A1G2HSP8_9BACT</name>
<dbReference type="Proteomes" id="UP000178774">
    <property type="component" value="Unassembled WGS sequence"/>
</dbReference>
<dbReference type="Pfam" id="PF13603">
    <property type="entry name" value="tRNA-synt_1_2"/>
    <property type="match status" value="1"/>
</dbReference>
<keyword evidence="4 9" id="KW-0547">Nucleotide-binding</keyword>
<dbReference type="GO" id="GO:0004823">
    <property type="term" value="F:leucine-tRNA ligase activity"/>
    <property type="evidence" value="ECO:0007669"/>
    <property type="project" value="UniProtKB-UniRule"/>
</dbReference>
<organism evidence="11 12">
    <name type="scientific">Candidatus Staskawiczbacteria bacterium RIFCSPHIGHO2_01_FULL_41_41</name>
    <dbReference type="NCBI Taxonomy" id="1802203"/>
    <lineage>
        <taxon>Bacteria</taxon>
        <taxon>Candidatus Staskawicziibacteriota</taxon>
    </lineage>
</organism>
<accession>A0A1G2HSP8</accession>
<comment type="caution">
    <text evidence="11">The sequence shown here is derived from an EMBL/GenBank/DDBJ whole genome shotgun (WGS) entry which is preliminary data.</text>
</comment>
<dbReference type="FunFam" id="3.40.50.620:FF:000056">
    <property type="entry name" value="Leucine--tRNA ligase"/>
    <property type="match status" value="1"/>
</dbReference>
<keyword evidence="2 9" id="KW-0963">Cytoplasm</keyword>
<dbReference type="FunFam" id="1.10.730.10:FF:000002">
    <property type="entry name" value="Leucine--tRNA ligase"/>
    <property type="match status" value="1"/>
</dbReference>
<evidence type="ECO:0000256" key="6">
    <source>
        <dbReference type="ARBA" id="ARBA00022917"/>
    </source>
</evidence>
<dbReference type="PROSITE" id="PS51462">
    <property type="entry name" value="NUDIX"/>
    <property type="match status" value="1"/>
</dbReference>
<dbReference type="EC" id="6.1.1.4" evidence="9"/>
<dbReference type="Gene3D" id="3.90.740.10">
    <property type="entry name" value="Valyl/Leucyl/Isoleucyl-tRNA synthetase, editing domain"/>
    <property type="match status" value="1"/>
</dbReference>
<gene>
    <name evidence="9" type="primary">leuS</name>
    <name evidence="11" type="ORF">A2822_03770</name>
</gene>
<dbReference type="EMBL" id="MHOP01000025">
    <property type="protein sequence ID" value="OGZ65240.1"/>
    <property type="molecule type" value="Genomic_DNA"/>
</dbReference>
<comment type="catalytic activity">
    <reaction evidence="8 9">
        <text>tRNA(Leu) + L-leucine + ATP = L-leucyl-tRNA(Leu) + AMP + diphosphate</text>
        <dbReference type="Rhea" id="RHEA:11688"/>
        <dbReference type="Rhea" id="RHEA-COMP:9613"/>
        <dbReference type="Rhea" id="RHEA-COMP:9622"/>
        <dbReference type="ChEBI" id="CHEBI:30616"/>
        <dbReference type="ChEBI" id="CHEBI:33019"/>
        <dbReference type="ChEBI" id="CHEBI:57427"/>
        <dbReference type="ChEBI" id="CHEBI:78442"/>
        <dbReference type="ChEBI" id="CHEBI:78494"/>
        <dbReference type="ChEBI" id="CHEBI:456215"/>
        <dbReference type="EC" id="6.1.1.4"/>
    </reaction>
</comment>
<dbReference type="InterPro" id="IPR025709">
    <property type="entry name" value="Leu_tRNA-synth_edit"/>
</dbReference>
<keyword evidence="3 9" id="KW-0436">Ligase</keyword>
<evidence type="ECO:0000313" key="11">
    <source>
        <dbReference type="EMBL" id="OGZ65240.1"/>
    </source>
</evidence>
<sequence>MVKYSPQKIEKKWQKYWEAKKFYVTKDKVAGKENKMLLTEFAYPSGNLHIGHWYAFSLPDIKARYLRMKGYNVLYPTGFDAFGLPAENAAIKHNIHPEKWTKQNIAYMTRQLKSMGTMFDWSRKVSTIDPDYYAWTQWMFIEFYKKGLAYRAITNVNWCPNDKTVLANEQVVDGKCDRCKSEVTQKELAQWMFKITEFKDELIDGLKNLDWQETAKLGQINWVGRSQGATIKFQIPNYKSQINPNHQNSKSKNEFVEVFTTRPDTIFGATAIVISPEIAQKWLSIGWQASSEVKSYVKKSLAKRELEREEAKEKTGIDAGIFAVNPINNQKIPVWVADYVLGHYGTGAVMFVPAHDQRDFEFAKKYNLPVKEVVLPEFGQKKPNAIFRDSVAAIVTRSSDDKILLVLNKKNNEWAIPGGGRDSNDDDVTTLTREVKEETGYTDFEIKEYLGQISTNFFASARNVERTKFQKAYHVILKNENSIPLKPDAHEDMELHWMNAQESIKKLDSNTSISYESEFVKRFLQPSLVCFSGNGVLVNSGKFDGMDSQLAKKKIVEELKSKGVGNFQKTYRLRDWILSRQRYWGVPIPMIHCPACGYVPVSQKELPVKLPPLKDFKPADDGRSPLAKATKWLNVTCPTCKGPAQRETDTMDTFVDSSWYFMRYTDPKNKKAFASKEKMKQWLPVFSYLGGAEHTTMHLLYARFFAKALHKLGYVNASEPFLNRRNRGIILGPDNQKMSKSRGNVVDPDQEVKKYGADAVRMYLAFMGPYLHGGPWNPGGITGVYRFLNRVWNFVHTYDVKVKPSSVAASALNNYTHKIGIDIGDLSFNTGVSNLMKLLNEIESHHLSKQQYETFLKLLAPFAPHVAEELWQSVLKNKKSIHLQTWPVFDKTLVGSEKLWIMVQVNGKVRDKLEVAGGVSQKDVEKMAEESAKIKPWIEGKQVRKIIFVPNKLINIVI</sequence>
<dbReference type="SUPFAM" id="SSF55811">
    <property type="entry name" value="Nudix"/>
    <property type="match status" value="1"/>
</dbReference>
<evidence type="ECO:0000256" key="1">
    <source>
        <dbReference type="ARBA" id="ARBA00005594"/>
    </source>
</evidence>
<dbReference type="AlphaFoldDB" id="A0A1G2HSP8"/>
<evidence type="ECO:0000256" key="9">
    <source>
        <dbReference type="HAMAP-Rule" id="MF_00049"/>
    </source>
</evidence>
<dbReference type="InterPro" id="IPR002302">
    <property type="entry name" value="Leu-tRNA-ligase"/>
</dbReference>
<evidence type="ECO:0000259" key="10">
    <source>
        <dbReference type="PROSITE" id="PS51462"/>
    </source>
</evidence>
<evidence type="ECO:0000256" key="4">
    <source>
        <dbReference type="ARBA" id="ARBA00022741"/>
    </source>
</evidence>
<dbReference type="GO" id="GO:0006429">
    <property type="term" value="P:leucyl-tRNA aminoacylation"/>
    <property type="evidence" value="ECO:0007669"/>
    <property type="project" value="UniProtKB-UniRule"/>
</dbReference>
<dbReference type="Gene3D" id="1.10.730.10">
    <property type="entry name" value="Isoleucyl-tRNA Synthetase, Domain 1"/>
    <property type="match status" value="2"/>
</dbReference>
<dbReference type="InterPro" id="IPR014729">
    <property type="entry name" value="Rossmann-like_a/b/a_fold"/>
</dbReference>
<evidence type="ECO:0000256" key="3">
    <source>
        <dbReference type="ARBA" id="ARBA00022598"/>
    </source>
</evidence>
<dbReference type="InterPro" id="IPR009008">
    <property type="entry name" value="Val/Leu/Ile-tRNA-synth_edit"/>
</dbReference>
<dbReference type="PANTHER" id="PTHR43740:SF2">
    <property type="entry name" value="LEUCINE--TRNA LIGASE, MITOCHONDRIAL"/>
    <property type="match status" value="1"/>
</dbReference>
<dbReference type="SUPFAM" id="SSF50677">
    <property type="entry name" value="ValRS/IleRS/LeuRS editing domain"/>
    <property type="match status" value="1"/>
</dbReference>
<dbReference type="FunFam" id="3.40.50.620:FF:000003">
    <property type="entry name" value="Leucine--tRNA ligase"/>
    <property type="match status" value="1"/>
</dbReference>
<comment type="caution">
    <text evidence="9">Lacks conserved residue(s) required for the propagation of feature annotation.</text>
</comment>
<dbReference type="CDD" id="cd02883">
    <property type="entry name" value="NUDIX_Hydrolase"/>
    <property type="match status" value="1"/>
</dbReference>
<evidence type="ECO:0000256" key="8">
    <source>
        <dbReference type="ARBA" id="ARBA00047469"/>
    </source>
</evidence>
<proteinExistence type="inferred from homology"/>
<dbReference type="Pfam" id="PF00133">
    <property type="entry name" value="tRNA-synt_1"/>
    <property type="match status" value="2"/>
</dbReference>
<evidence type="ECO:0000313" key="12">
    <source>
        <dbReference type="Proteomes" id="UP000178774"/>
    </source>
</evidence>
<dbReference type="Pfam" id="PF00293">
    <property type="entry name" value="NUDIX"/>
    <property type="match status" value="1"/>
</dbReference>
<evidence type="ECO:0000256" key="2">
    <source>
        <dbReference type="ARBA" id="ARBA00022490"/>
    </source>
</evidence>
<keyword evidence="5 9" id="KW-0067">ATP-binding</keyword>
<comment type="similarity">
    <text evidence="1 9">Belongs to the class-I aminoacyl-tRNA synthetase family.</text>
</comment>
<feature type="domain" description="Nudix hydrolase" evidence="10">
    <location>
        <begin position="386"/>
        <end position="520"/>
    </location>
</feature>
<feature type="short sequence motif" description="'KMSKS' region" evidence="9">
    <location>
        <begin position="737"/>
        <end position="741"/>
    </location>
</feature>
<dbReference type="InterPro" id="IPR009080">
    <property type="entry name" value="tRNAsynth_Ia_anticodon-bd"/>
</dbReference>
<evidence type="ECO:0000256" key="5">
    <source>
        <dbReference type="ARBA" id="ARBA00022840"/>
    </source>
</evidence>
<dbReference type="InterPro" id="IPR013155">
    <property type="entry name" value="M/V/L/I-tRNA-synth_anticd-bd"/>
</dbReference>
<dbReference type="GO" id="GO:0002161">
    <property type="term" value="F:aminoacyl-tRNA deacylase activity"/>
    <property type="evidence" value="ECO:0007669"/>
    <property type="project" value="InterPro"/>
</dbReference>